<accession>A0ABV7PXN3</accession>
<organism evidence="2 3">
    <name type="scientific">Glycomyces rhizosphaerae</name>
    <dbReference type="NCBI Taxonomy" id="2054422"/>
    <lineage>
        <taxon>Bacteria</taxon>
        <taxon>Bacillati</taxon>
        <taxon>Actinomycetota</taxon>
        <taxon>Actinomycetes</taxon>
        <taxon>Glycomycetales</taxon>
        <taxon>Glycomycetaceae</taxon>
        <taxon>Glycomyces</taxon>
    </lineage>
</organism>
<dbReference type="Proteomes" id="UP001595712">
    <property type="component" value="Unassembled WGS sequence"/>
</dbReference>
<feature type="compositionally biased region" description="Basic and acidic residues" evidence="1">
    <location>
        <begin position="70"/>
        <end position="80"/>
    </location>
</feature>
<reference evidence="3" key="1">
    <citation type="journal article" date="2019" name="Int. J. Syst. Evol. Microbiol.">
        <title>The Global Catalogue of Microorganisms (GCM) 10K type strain sequencing project: providing services to taxonomists for standard genome sequencing and annotation.</title>
        <authorList>
            <consortium name="The Broad Institute Genomics Platform"/>
            <consortium name="The Broad Institute Genome Sequencing Center for Infectious Disease"/>
            <person name="Wu L."/>
            <person name="Ma J."/>
        </authorList>
    </citation>
    <scope>NUCLEOTIDE SEQUENCE [LARGE SCALE GENOMIC DNA]</scope>
    <source>
        <strain evidence="3">CGMCC 4.7396</strain>
    </source>
</reference>
<evidence type="ECO:0000313" key="2">
    <source>
        <dbReference type="EMBL" id="MFC3491703.1"/>
    </source>
</evidence>
<protein>
    <submittedName>
        <fullName evidence="2">Uncharacterized protein</fullName>
    </submittedName>
</protein>
<sequence>MLAYAFLTTARAIETTAVEPDMIPLTCNEIWHLMVSAGMPNIGWEHRLRWSVLAGLSPSLGAANAPIENPEPRRSNRDQPFRPLRYSNAAAH</sequence>
<comment type="caution">
    <text evidence="2">The sequence shown here is derived from an EMBL/GenBank/DDBJ whole genome shotgun (WGS) entry which is preliminary data.</text>
</comment>
<dbReference type="EMBL" id="JBHRWO010000004">
    <property type="protein sequence ID" value="MFC3491703.1"/>
    <property type="molecule type" value="Genomic_DNA"/>
</dbReference>
<dbReference type="RefSeq" id="WP_387970945.1">
    <property type="nucleotide sequence ID" value="NZ_JBHRWO010000004.1"/>
</dbReference>
<feature type="region of interest" description="Disordered" evidence="1">
    <location>
        <begin position="63"/>
        <end position="92"/>
    </location>
</feature>
<proteinExistence type="predicted"/>
<evidence type="ECO:0000256" key="1">
    <source>
        <dbReference type="SAM" id="MobiDB-lite"/>
    </source>
</evidence>
<evidence type="ECO:0000313" key="3">
    <source>
        <dbReference type="Proteomes" id="UP001595712"/>
    </source>
</evidence>
<name>A0ABV7PXN3_9ACTN</name>
<keyword evidence="3" id="KW-1185">Reference proteome</keyword>
<gene>
    <name evidence="2" type="ORF">ACFO8M_04275</name>
</gene>